<dbReference type="OrthoDB" id="538223at2759"/>
<dbReference type="Gene3D" id="3.40.50.300">
    <property type="entry name" value="P-loop containing nucleotide triphosphate hydrolases"/>
    <property type="match status" value="1"/>
</dbReference>
<comment type="caution">
    <text evidence="9">The sequence shown here is derived from an EMBL/GenBank/DDBJ whole genome shotgun (WGS) entry which is preliminary data.</text>
</comment>
<dbReference type="Pfam" id="PF24883">
    <property type="entry name" value="NPHP3_N"/>
    <property type="match status" value="1"/>
</dbReference>
<dbReference type="Pfam" id="PF00400">
    <property type="entry name" value="WD40"/>
    <property type="match status" value="7"/>
</dbReference>
<dbReference type="InterPro" id="IPR036322">
    <property type="entry name" value="WD40_repeat_dom_sf"/>
</dbReference>
<dbReference type="CDD" id="cd00200">
    <property type="entry name" value="WD40"/>
    <property type="match status" value="1"/>
</dbReference>
<name>A0A1F5L8A4_PENAI</name>
<accession>A0A1F5L8A4</accession>
<dbReference type="SUPFAM" id="SSF50978">
    <property type="entry name" value="WD40 repeat-like"/>
    <property type="match status" value="1"/>
</dbReference>
<gene>
    <name evidence="9" type="ORF">PENARI_c021G00237</name>
</gene>
<feature type="repeat" description="WD" evidence="7">
    <location>
        <begin position="831"/>
        <end position="872"/>
    </location>
</feature>
<dbReference type="Gene3D" id="2.130.10.10">
    <property type="entry name" value="YVTN repeat-like/Quinoprotein amine dehydrogenase"/>
    <property type="match status" value="3"/>
</dbReference>
<dbReference type="PANTHER" id="PTHR22847:SF637">
    <property type="entry name" value="WD REPEAT DOMAIN 5B"/>
    <property type="match status" value="1"/>
</dbReference>
<dbReference type="PANTHER" id="PTHR22847">
    <property type="entry name" value="WD40 REPEAT PROTEIN"/>
    <property type="match status" value="1"/>
</dbReference>
<comment type="similarity">
    <text evidence="4">Belongs to the WD repeat MDV1/CAF4 family.</text>
</comment>
<feature type="repeat" description="WD" evidence="7">
    <location>
        <begin position="873"/>
        <end position="914"/>
    </location>
</feature>
<evidence type="ECO:0000256" key="5">
    <source>
        <dbReference type="ARBA" id="ARBA00039789"/>
    </source>
</evidence>
<evidence type="ECO:0000256" key="1">
    <source>
        <dbReference type="ARBA" id="ARBA00004570"/>
    </source>
</evidence>
<dbReference type="GO" id="GO:0005741">
    <property type="term" value="C:mitochondrial outer membrane"/>
    <property type="evidence" value="ECO:0007669"/>
    <property type="project" value="UniProtKB-SubCell"/>
</dbReference>
<dbReference type="InterPro" id="IPR027417">
    <property type="entry name" value="P-loop_NTPase"/>
</dbReference>
<dbReference type="GO" id="GO:0005634">
    <property type="term" value="C:nucleus"/>
    <property type="evidence" value="ECO:0007669"/>
    <property type="project" value="TreeGrafter"/>
</dbReference>
<evidence type="ECO:0000259" key="8">
    <source>
        <dbReference type="PROSITE" id="PS50837"/>
    </source>
</evidence>
<evidence type="ECO:0000313" key="10">
    <source>
        <dbReference type="Proteomes" id="UP000177622"/>
    </source>
</evidence>
<evidence type="ECO:0000256" key="7">
    <source>
        <dbReference type="PROSITE-ProRule" id="PRU00221"/>
    </source>
</evidence>
<organism evidence="9 10">
    <name type="scientific">Penicillium arizonense</name>
    <dbReference type="NCBI Taxonomy" id="1835702"/>
    <lineage>
        <taxon>Eukaryota</taxon>
        <taxon>Fungi</taxon>
        <taxon>Dikarya</taxon>
        <taxon>Ascomycota</taxon>
        <taxon>Pezizomycotina</taxon>
        <taxon>Eurotiomycetes</taxon>
        <taxon>Eurotiomycetidae</taxon>
        <taxon>Eurotiales</taxon>
        <taxon>Aspergillaceae</taxon>
        <taxon>Penicillium</taxon>
    </lineage>
</organism>
<dbReference type="GeneID" id="34579875"/>
<keyword evidence="2 7" id="KW-0853">WD repeat</keyword>
<feature type="repeat" description="WD" evidence="7">
    <location>
        <begin position="789"/>
        <end position="830"/>
    </location>
</feature>
<dbReference type="Proteomes" id="UP000177622">
    <property type="component" value="Unassembled WGS sequence"/>
</dbReference>
<feature type="repeat" description="WD" evidence="7">
    <location>
        <begin position="915"/>
        <end position="956"/>
    </location>
</feature>
<evidence type="ECO:0000256" key="3">
    <source>
        <dbReference type="ARBA" id="ARBA00022737"/>
    </source>
</evidence>
<evidence type="ECO:0000256" key="6">
    <source>
        <dbReference type="ARBA" id="ARBA00043913"/>
    </source>
</evidence>
<dbReference type="PRINTS" id="PR00320">
    <property type="entry name" value="GPROTEINBRPT"/>
</dbReference>
<dbReference type="InterPro" id="IPR056884">
    <property type="entry name" value="NPHP3-like_N"/>
</dbReference>
<dbReference type="EMBL" id="LXJU01000021">
    <property type="protein sequence ID" value="OGE49412.1"/>
    <property type="molecule type" value="Genomic_DNA"/>
</dbReference>
<dbReference type="GO" id="GO:1990234">
    <property type="term" value="C:transferase complex"/>
    <property type="evidence" value="ECO:0007669"/>
    <property type="project" value="UniProtKB-ARBA"/>
</dbReference>
<keyword evidence="3" id="KW-0677">Repeat</keyword>
<keyword evidence="10" id="KW-1185">Reference proteome</keyword>
<comment type="function">
    <text evidence="6">Involved in mitochondrial fission. Acts as an adapter protein required to form mitochondrial fission complexes. Formation of these complexes is required to promote constriction and fission of the mitochondrial compartment at a late step in mitochondrial division.</text>
</comment>
<evidence type="ECO:0000256" key="2">
    <source>
        <dbReference type="ARBA" id="ARBA00022574"/>
    </source>
</evidence>
<dbReference type="PROSITE" id="PS50294">
    <property type="entry name" value="WD_REPEATS_REGION"/>
    <property type="match status" value="7"/>
</dbReference>
<proteinExistence type="inferred from homology"/>
<dbReference type="RefSeq" id="XP_022484863.1">
    <property type="nucleotide sequence ID" value="XM_022635141.1"/>
</dbReference>
<dbReference type="InterPro" id="IPR001680">
    <property type="entry name" value="WD40_rpt"/>
</dbReference>
<dbReference type="SMART" id="SM00320">
    <property type="entry name" value="WD40"/>
    <property type="match status" value="7"/>
</dbReference>
<comment type="subcellular location">
    <subcellularLocation>
        <location evidence="1">Mitochondrion outer membrane</location>
        <topology evidence="1">Peripheral membrane protein</topology>
        <orientation evidence="1">Cytoplasmic side</orientation>
    </subcellularLocation>
</comment>
<dbReference type="InterPro" id="IPR019775">
    <property type="entry name" value="WD40_repeat_CS"/>
</dbReference>
<feature type="repeat" description="WD" evidence="7">
    <location>
        <begin position="999"/>
        <end position="1040"/>
    </location>
</feature>
<protein>
    <recommendedName>
        <fullName evidence="5">Mitochondrial division protein 1</fullName>
    </recommendedName>
</protein>
<reference evidence="9 10" key="1">
    <citation type="journal article" date="2016" name="Sci. Rep.">
        <title>Penicillium arizonense, a new, genome sequenced fungal species, reveals a high chemical diversity in secreted metabolites.</title>
        <authorList>
            <person name="Grijseels S."/>
            <person name="Nielsen J.C."/>
            <person name="Randelovic M."/>
            <person name="Nielsen J."/>
            <person name="Nielsen K.F."/>
            <person name="Workman M."/>
            <person name="Frisvad J.C."/>
        </authorList>
    </citation>
    <scope>NUCLEOTIDE SEQUENCE [LARGE SCALE GENOMIC DNA]</scope>
    <source>
        <strain evidence="9 10">CBS 141311</strain>
    </source>
</reference>
<dbReference type="PROSITE" id="PS00678">
    <property type="entry name" value="WD_REPEATS_1"/>
    <property type="match status" value="6"/>
</dbReference>
<dbReference type="STRING" id="1835702.A0A1F5L8A4"/>
<feature type="repeat" description="WD" evidence="7">
    <location>
        <begin position="957"/>
        <end position="998"/>
    </location>
</feature>
<sequence length="1192" mass="132643">MSNDRLASLLKRAFKRDSAEIKEPGNNAAVGPPTIGLDCVTRTSSVVAIADQATESLSASNFNALEKAPRTKTDEFKPPAARVRVQETPATVTLPQRQATDTRDTQPIFESLWDEAYDTLKQERPDLMSRYEDLLSRVLVRVEANALSAPSQQEDIEDIGNQIPQQDVAARREKLKRIAELGLQHMEDKKAKVTILGHEVSLQDRVGQLGEAVAWAQEYVKDAIKDVPYAPAVMAGISLILPLFKNPATVDAANRAGFTYVTSQMRYYVELETVILPADMKHGLKAYLTEGIVDLYKLIIDFQVQSVIRFYRSGTKNYFRSVINYDKWQDRLDHLMAEERKLKEKFESALSGSNMQQLKKLAGEAEESRKIMNRISDNIQGIVGFLERTEQRTSNDEHRRCLASLQINDPSFDPSLDKARIENVKGGLLRDSYRWVLDHVDFRRWRDERYGQLLWIKGDPGKGKTMLLCGIIDELSKVATHDINISFFFCQATNSRINSATAVLRGLIYMLVQQQSSLAAHVRVGSFEGENAWVALLKVFTNILGDPQLRKTYLIIDALDECATDLDQLLDLLAHKTSARSNVKWIVSSRNWPDIEKGLRGATPIELRLESNENTLAAAIDSYIQFKVNELSEKNEYKLKTREDVHDHLKTNANGTFLWVALVCKRLAKVANRNVRGKLKDFPPGLDELYKRMLSQISESDDADLCKSLLSVTTTVYRPITLDELASCFDDLPEDVVGDYKALEEIVGHCGSFLTLRQGTISLVHQSAKDFLIQEAAHIIFPGGVERTLEGHSNAVNFVAFSHDSKLLASASWDQTVKVWDSSSGQCLQTLEGHCTGVNSVTFSHDSKLLASASWDKTVKVWDASSGQCLQTLEGHSEPVYSVVFSHDSKLLASASEDNTVKVWNSSNGQCLQTLEGHSEPVNFIAFSHDSKLLASASEDSTARMWDASSGQCLQTLEGHHTGVRSVTFSHDSELLASASWDKTVKMWDASSGQCLQTLGGHSEKVSSVVFSHDSKLLTSASWDNTVKMWDASSGQCLQTLDGHSAGVRSVIFSHDSKLLAFASDDKTVKVWDTCSGHCLQTVLVNRWVKINSFDDRAGCFELDIGTIRFRPGSSETLTTTDPQLPLFQGLGISPDGTWITWNSGNLLWLPPDYRPYTSAVSLSKLSLGCRSGRVSIFDFDSDKLSHLFAGL</sequence>
<dbReference type="InterPro" id="IPR020472">
    <property type="entry name" value="WD40_PAC1"/>
</dbReference>
<dbReference type="PROSITE" id="PS50082">
    <property type="entry name" value="WD_REPEATS_2"/>
    <property type="match status" value="7"/>
</dbReference>
<dbReference type="SUPFAM" id="SSF52540">
    <property type="entry name" value="P-loop containing nucleoside triphosphate hydrolases"/>
    <property type="match status" value="1"/>
</dbReference>
<dbReference type="PROSITE" id="PS50837">
    <property type="entry name" value="NACHT"/>
    <property type="match status" value="1"/>
</dbReference>
<dbReference type="Pfam" id="PF17100">
    <property type="entry name" value="NACHT_N"/>
    <property type="match status" value="1"/>
</dbReference>
<dbReference type="InterPro" id="IPR031359">
    <property type="entry name" value="NACHT_N"/>
</dbReference>
<feature type="domain" description="NACHT" evidence="8">
    <location>
        <begin position="452"/>
        <end position="590"/>
    </location>
</feature>
<dbReference type="InterPro" id="IPR007111">
    <property type="entry name" value="NACHT_NTPase"/>
</dbReference>
<feature type="repeat" description="WD" evidence="7">
    <location>
        <begin position="1041"/>
        <end position="1082"/>
    </location>
</feature>
<evidence type="ECO:0000313" key="9">
    <source>
        <dbReference type="EMBL" id="OGE49412.1"/>
    </source>
</evidence>
<dbReference type="InterPro" id="IPR015943">
    <property type="entry name" value="WD40/YVTN_repeat-like_dom_sf"/>
</dbReference>
<dbReference type="AlphaFoldDB" id="A0A1F5L8A4"/>
<evidence type="ECO:0000256" key="4">
    <source>
        <dbReference type="ARBA" id="ARBA00038415"/>
    </source>
</evidence>